<dbReference type="CDD" id="cd02440">
    <property type="entry name" value="AdoMet_MTases"/>
    <property type="match status" value="1"/>
</dbReference>
<dbReference type="InterPro" id="IPR013217">
    <property type="entry name" value="Methyltransf_12"/>
</dbReference>
<organism evidence="2 3">
    <name type="scientific">Bacillus gaemokensis</name>
    <dbReference type="NCBI Taxonomy" id="574375"/>
    <lineage>
        <taxon>Bacteria</taxon>
        <taxon>Bacillati</taxon>
        <taxon>Bacillota</taxon>
        <taxon>Bacilli</taxon>
        <taxon>Bacillales</taxon>
        <taxon>Bacillaceae</taxon>
        <taxon>Bacillus</taxon>
        <taxon>Bacillus cereus group</taxon>
    </lineage>
</organism>
<dbReference type="GO" id="GO:0032259">
    <property type="term" value="P:methylation"/>
    <property type="evidence" value="ECO:0007669"/>
    <property type="project" value="UniProtKB-KW"/>
</dbReference>
<dbReference type="STRING" id="574375.AZF08_00045"/>
<accession>A0A073K5Z4</accession>
<dbReference type="InterPro" id="IPR029063">
    <property type="entry name" value="SAM-dependent_MTases_sf"/>
</dbReference>
<dbReference type="EMBL" id="JOTM01000046">
    <property type="protein sequence ID" value="KEK21960.1"/>
    <property type="molecule type" value="Genomic_DNA"/>
</dbReference>
<dbReference type="Pfam" id="PF08242">
    <property type="entry name" value="Methyltransf_12"/>
    <property type="match status" value="1"/>
</dbReference>
<dbReference type="OrthoDB" id="213472at2"/>
<comment type="caution">
    <text evidence="2">The sequence shown here is derived from an EMBL/GenBank/DDBJ whole genome shotgun (WGS) entry which is preliminary data.</text>
</comment>
<sequence length="229" mass="26326">MNWNDFKVDTYEQEIPLKIPGYFTLYEMLNQFLTTMLLPKEASPHLLIIGAGGGQEIITLGKQNDMLRFTGIDPSDSMLQLAQKRIEREKLQNKISLIKGTVHSILETEVFDAATCMLVLHFIPELTQKKEVLREINKHLKPGAPFFLSLINAVPNTNTFITQMNAWRHHMLQNNIPIEDWNRFETSFGTQIHPISEKDLISTMEECGFIHITRFFTGFLTDGYVAVKQ</sequence>
<feature type="domain" description="Methyltransferase type 12" evidence="1">
    <location>
        <begin position="47"/>
        <end position="145"/>
    </location>
</feature>
<keyword evidence="3" id="KW-1185">Reference proteome</keyword>
<keyword evidence="2" id="KW-0489">Methyltransferase</keyword>
<evidence type="ECO:0000313" key="2">
    <source>
        <dbReference type="EMBL" id="KEK21960.1"/>
    </source>
</evidence>
<dbReference type="eggNOG" id="COG2226">
    <property type="taxonomic scope" value="Bacteria"/>
</dbReference>
<dbReference type="Gene3D" id="3.40.50.150">
    <property type="entry name" value="Vaccinia Virus protein VP39"/>
    <property type="match status" value="1"/>
</dbReference>
<gene>
    <name evidence="2" type="ORF">BAGA_23025</name>
</gene>
<protein>
    <submittedName>
        <fullName evidence="2">Methyltransferase</fullName>
    </submittedName>
</protein>
<reference evidence="2 3" key="1">
    <citation type="submission" date="2014-06" db="EMBL/GenBank/DDBJ databases">
        <title>Draft genome sequence of Bacillus gaemokensis JCM 15801 (MCCC 1A00707).</title>
        <authorList>
            <person name="Lai Q."/>
            <person name="Liu Y."/>
            <person name="Shao Z."/>
        </authorList>
    </citation>
    <scope>NUCLEOTIDE SEQUENCE [LARGE SCALE GENOMIC DNA]</scope>
    <source>
        <strain evidence="2 3">JCM 15801</strain>
    </source>
</reference>
<dbReference type="SUPFAM" id="SSF53335">
    <property type="entry name" value="S-adenosyl-L-methionine-dependent methyltransferases"/>
    <property type="match status" value="1"/>
</dbReference>
<proteinExistence type="predicted"/>
<dbReference type="GO" id="GO:0008168">
    <property type="term" value="F:methyltransferase activity"/>
    <property type="evidence" value="ECO:0007669"/>
    <property type="project" value="UniProtKB-KW"/>
</dbReference>
<dbReference type="PANTHER" id="PTHR43861">
    <property type="entry name" value="TRANS-ACONITATE 2-METHYLTRANSFERASE-RELATED"/>
    <property type="match status" value="1"/>
</dbReference>
<dbReference type="RefSeq" id="WP_033678584.1">
    <property type="nucleotide sequence ID" value="NZ_JOTM01000046.1"/>
</dbReference>
<evidence type="ECO:0000313" key="3">
    <source>
        <dbReference type="Proteomes" id="UP000027778"/>
    </source>
</evidence>
<name>A0A073K5Z4_9BACI</name>
<keyword evidence="2" id="KW-0808">Transferase</keyword>
<dbReference type="AlphaFoldDB" id="A0A073K5Z4"/>
<evidence type="ECO:0000259" key="1">
    <source>
        <dbReference type="Pfam" id="PF08242"/>
    </source>
</evidence>
<dbReference type="Proteomes" id="UP000027778">
    <property type="component" value="Unassembled WGS sequence"/>
</dbReference>